<dbReference type="CDD" id="cd03788">
    <property type="entry name" value="GT20_TPS"/>
    <property type="match status" value="1"/>
</dbReference>
<dbReference type="InterPro" id="IPR001830">
    <property type="entry name" value="Glyco_trans_20"/>
</dbReference>
<gene>
    <name evidence="5" type="primary">TPHA0I00490</name>
    <name evidence="5" type="ordered locus">TPHA_0I00490</name>
</gene>
<dbReference type="GO" id="GO:0003825">
    <property type="term" value="F:alpha,alpha-trehalose-phosphate synthase (UDP-forming) activity"/>
    <property type="evidence" value="ECO:0007669"/>
    <property type="project" value="EnsemblFungi"/>
</dbReference>
<evidence type="ECO:0000256" key="3">
    <source>
        <dbReference type="ARBA" id="ARBA00022553"/>
    </source>
</evidence>
<dbReference type="RefSeq" id="XP_003686989.1">
    <property type="nucleotide sequence ID" value="XM_003686941.1"/>
</dbReference>
<dbReference type="AlphaFoldDB" id="G8BXC7"/>
<dbReference type="HOGENOM" id="CLU_002351_2_0_1"/>
<dbReference type="eggNOG" id="KOG1050">
    <property type="taxonomic scope" value="Eukaryota"/>
</dbReference>
<name>G8BXC7_TETPH</name>
<comment type="subcellular location">
    <subcellularLocation>
        <location evidence="1">Cytoplasm</location>
    </subcellularLocation>
</comment>
<dbReference type="SUPFAM" id="SSF56784">
    <property type="entry name" value="HAD-like"/>
    <property type="match status" value="1"/>
</dbReference>
<keyword evidence="6" id="KW-1185">Reference proteome</keyword>
<feature type="compositionally biased region" description="Acidic residues" evidence="4">
    <location>
        <begin position="324"/>
        <end position="337"/>
    </location>
</feature>
<evidence type="ECO:0000313" key="5">
    <source>
        <dbReference type="EMBL" id="CCE64555.1"/>
    </source>
</evidence>
<evidence type="ECO:0000256" key="2">
    <source>
        <dbReference type="ARBA" id="ARBA00022490"/>
    </source>
</evidence>
<dbReference type="Gene3D" id="3.40.50.2000">
    <property type="entry name" value="Glycogen Phosphorylase B"/>
    <property type="match status" value="2"/>
</dbReference>
<dbReference type="PANTHER" id="PTHR10788:SF15">
    <property type="entry name" value="TREHALOSE SYNTHASE COMPLEX REGULATORY SUBUNIT TPS3-RELATED"/>
    <property type="match status" value="1"/>
</dbReference>
<dbReference type="GeneID" id="11532843"/>
<dbReference type="GO" id="GO:0030234">
    <property type="term" value="F:enzyme regulator activity"/>
    <property type="evidence" value="ECO:0007669"/>
    <property type="project" value="EnsemblFungi"/>
</dbReference>
<sequence length="1131" mass="126541">MTIIVASLFLPYQPQFVVQSNEFDANLVNPSLVKVKIPNENQKNKRSDSVHTSPFAKAADVGSTEFHGSMNGISDQLAGPVNQGEMSGLGTPTISDGDMISGDLFIENLTANASVIGSPRSAALPQKNANKTASIDEFFPSSSAQLPETTSLRKKAVTGSGLDSNFHASNALNNDISPSLSVISSPASESSAHANIATHLANDMSTSTLLKNVNKSLLYQNVLKGNSQTSLEGHTMKSASSHRNTVITPKSKTVPDFQSSAVVNFAKVRQQNQETSLPSMRRVPLMTDKSGSLTPTSVTGGIGTRNVPSHLKYEIDSKYIATSESDEEDGKSDDSDLENNSSTVYNVPGFGGYSNNEKIKSSLLKRSKYLFSQIPWDIVAGSKGNGALKNAIETAILEKTITEPVQWIGTVGMPTDEIPSDIIANISDTLSEKFASSAVITDDITFKGAYKNFCKQILWPTLHYQIPDNPNSKAFEDHSWGYYQKLNQQFADKIVENYKVGDIVWVNDYHLMLVPAMVRAKIATANIGFFLHVSFPSSEVFRCFAHREDILRGIIGSNFVGFQTKEYERHFKQTCSRLLLADITENGLKYKGNMISSNHIPMGVDVFRINQQIKNAKVVQWRQLIRERWAGKKLIIGRDQYDRIRGLDRKLLAYERFLRENPHYIEKVVLIQICLGKANDPELERQIMMTVDRINAMSQNISISQPVVFLHQDLDFEQYLAINCEADAFFVDALREGMNLTCHEFIACSEEKNSPLLLSEFTGSADVLKDGALLINPWDIKKVSENIKRALEMSFEEKRRAWKKIMKSIIKNDSDNWITTISKNIKNSWEFNEEISRVFYVSTDEVFNDYLAAKKHLFILKISEPPSARMISILNDLTTHNIVYILANFSKTTLESLYSRVTNIGLIAENGAYVRLSKMWYNIVEEVDWMTEVVKILDDKVERLPGSYYKIAESMVRFHTENAEDKNRVAGVVGEAITHINTLFSERGIHAYIHKDIMFVQQFGLSLSAAQFILRYYNSTTTSGDSNSTPGTPRHYSSRSNSGLHNDYFGGTSQHHVDFFCVTGSSSPSIEPLFHLVSQESQKGLLKYGHSIVYGNATSTFAKEHIDGYSELFTMLEHMTKTQHIRAYDYN</sequence>
<dbReference type="PANTHER" id="PTHR10788">
    <property type="entry name" value="TREHALOSE-6-PHOSPHATE SYNTHASE"/>
    <property type="match status" value="1"/>
</dbReference>
<proteinExistence type="predicted"/>
<dbReference type="Pfam" id="PF00982">
    <property type="entry name" value="Glyco_transf_20"/>
    <property type="match status" value="1"/>
</dbReference>
<dbReference type="FunFam" id="3.40.50.2000:FF:000036">
    <property type="entry name" value="Alpha,alpha-trehalose-phosphate synthase subunit Tps2"/>
    <property type="match status" value="1"/>
</dbReference>
<dbReference type="GO" id="GO:0005992">
    <property type="term" value="P:trehalose biosynthetic process"/>
    <property type="evidence" value="ECO:0007669"/>
    <property type="project" value="EnsemblFungi"/>
</dbReference>
<dbReference type="KEGG" id="tpf:TPHA_0I00490"/>
<evidence type="ECO:0000313" key="6">
    <source>
        <dbReference type="Proteomes" id="UP000005666"/>
    </source>
</evidence>
<dbReference type="STRING" id="1071381.G8BXC7"/>
<dbReference type="EMBL" id="HE612864">
    <property type="protein sequence ID" value="CCE64555.1"/>
    <property type="molecule type" value="Genomic_DNA"/>
</dbReference>
<feature type="compositionally biased region" description="Polar residues" evidence="4">
    <location>
        <begin position="289"/>
        <end position="299"/>
    </location>
</feature>
<dbReference type="OMA" id="YKIAESM"/>
<feature type="region of interest" description="Disordered" evidence="4">
    <location>
        <begin position="321"/>
        <end position="341"/>
    </location>
</feature>
<protein>
    <submittedName>
        <fullName evidence="5">Uncharacterized protein</fullName>
    </submittedName>
</protein>
<dbReference type="Proteomes" id="UP000005666">
    <property type="component" value="Chromosome 9"/>
</dbReference>
<dbReference type="GO" id="GO:0004805">
    <property type="term" value="F:trehalose-phosphatase activity"/>
    <property type="evidence" value="ECO:0007669"/>
    <property type="project" value="EnsemblFungi"/>
</dbReference>
<keyword evidence="2" id="KW-0963">Cytoplasm</keyword>
<dbReference type="Pfam" id="PF02358">
    <property type="entry name" value="Trehalose_PPase"/>
    <property type="match status" value="1"/>
</dbReference>
<feature type="region of interest" description="Disordered" evidence="4">
    <location>
        <begin position="285"/>
        <end position="305"/>
    </location>
</feature>
<dbReference type="SUPFAM" id="SSF53756">
    <property type="entry name" value="UDP-Glycosyltransferase/glycogen phosphorylase"/>
    <property type="match status" value="1"/>
</dbReference>
<evidence type="ECO:0000256" key="4">
    <source>
        <dbReference type="SAM" id="MobiDB-lite"/>
    </source>
</evidence>
<dbReference type="InterPro" id="IPR003337">
    <property type="entry name" value="Trehalose_PPase"/>
</dbReference>
<organism evidence="5 6">
    <name type="scientific">Tetrapisispora phaffii (strain ATCC 24235 / CBS 4417 / NBRC 1672 / NRRL Y-8282 / UCD 70-5)</name>
    <name type="common">Yeast</name>
    <name type="synonym">Fabospora phaffii</name>
    <dbReference type="NCBI Taxonomy" id="1071381"/>
    <lineage>
        <taxon>Eukaryota</taxon>
        <taxon>Fungi</taxon>
        <taxon>Dikarya</taxon>
        <taxon>Ascomycota</taxon>
        <taxon>Saccharomycotina</taxon>
        <taxon>Saccharomycetes</taxon>
        <taxon>Saccharomycetales</taxon>
        <taxon>Saccharomycetaceae</taxon>
        <taxon>Tetrapisispora</taxon>
    </lineage>
</organism>
<dbReference type="GO" id="GO:0005829">
    <property type="term" value="C:cytosol"/>
    <property type="evidence" value="ECO:0007669"/>
    <property type="project" value="TreeGrafter"/>
</dbReference>
<dbReference type="GO" id="GO:0005946">
    <property type="term" value="C:alpha,alpha-trehalose-phosphate synthase complex (UDP-forming)"/>
    <property type="evidence" value="ECO:0007669"/>
    <property type="project" value="EnsemblFungi"/>
</dbReference>
<keyword evidence="3" id="KW-0597">Phosphoprotein</keyword>
<dbReference type="OrthoDB" id="755951at2759"/>
<accession>G8BXC7</accession>
<dbReference type="InterPro" id="IPR036412">
    <property type="entry name" value="HAD-like_sf"/>
</dbReference>
<evidence type="ECO:0000256" key="1">
    <source>
        <dbReference type="ARBA" id="ARBA00004496"/>
    </source>
</evidence>
<dbReference type="FunFam" id="3.40.50.2000:FF:000099">
    <property type="entry name" value="Alpha,alpha-trehalose phosphate synthase subunit, putative"/>
    <property type="match status" value="1"/>
</dbReference>
<reference evidence="5 6" key="1">
    <citation type="journal article" date="2011" name="Proc. Natl. Acad. Sci. U.S.A.">
        <title>Evolutionary erosion of yeast sex chromosomes by mating-type switching accidents.</title>
        <authorList>
            <person name="Gordon J.L."/>
            <person name="Armisen D."/>
            <person name="Proux-Wera E."/>
            <person name="Oheigeartaigh S.S."/>
            <person name="Byrne K.P."/>
            <person name="Wolfe K.H."/>
        </authorList>
    </citation>
    <scope>NUCLEOTIDE SEQUENCE [LARGE SCALE GENOMIC DNA]</scope>
    <source>
        <strain evidence="6">ATCC 24235 / CBS 4417 / NBRC 1672 / NRRL Y-8282 / UCD 70-5</strain>
    </source>
</reference>